<feature type="domain" description="Fe-S metabolism associated" evidence="2">
    <location>
        <begin position="18"/>
        <end position="98"/>
    </location>
</feature>
<dbReference type="Gene3D" id="3.90.1010.10">
    <property type="match status" value="1"/>
</dbReference>
<dbReference type="PANTHER" id="PTHR46230:SF3">
    <property type="entry name" value="SUFE-LIKE PROTEIN 1, CHLOROPLASTIC_MITOCHONDRIAL"/>
    <property type="match status" value="1"/>
</dbReference>
<dbReference type="PANTHER" id="PTHR46230">
    <property type="match status" value="1"/>
</dbReference>
<dbReference type="SUPFAM" id="SSF82649">
    <property type="entry name" value="SufE/NifU"/>
    <property type="match status" value="1"/>
</dbReference>
<feature type="region of interest" description="Disordered" evidence="1">
    <location>
        <begin position="251"/>
        <end position="270"/>
    </location>
</feature>
<feature type="region of interest" description="Disordered" evidence="1">
    <location>
        <begin position="190"/>
        <end position="239"/>
    </location>
</feature>
<gene>
    <name evidence="3" type="ORF">DCAF_LOCUS10920</name>
</gene>
<evidence type="ECO:0000313" key="3">
    <source>
        <dbReference type="EMBL" id="CAK7335917.1"/>
    </source>
</evidence>
<evidence type="ECO:0000259" key="2">
    <source>
        <dbReference type="Pfam" id="PF02657"/>
    </source>
</evidence>
<dbReference type="GO" id="GO:0009507">
    <property type="term" value="C:chloroplast"/>
    <property type="evidence" value="ECO:0007669"/>
    <property type="project" value="TreeGrafter"/>
</dbReference>
<dbReference type="Gene3D" id="3.30.40.10">
    <property type="entry name" value="Zinc/RING finger domain, C3HC4 (zinc finger)"/>
    <property type="match status" value="1"/>
</dbReference>
<reference evidence="3 4" key="1">
    <citation type="submission" date="2024-01" db="EMBL/GenBank/DDBJ databases">
        <authorList>
            <person name="Waweru B."/>
        </authorList>
    </citation>
    <scope>NUCLEOTIDE SEQUENCE [LARGE SCALE GENOMIC DNA]</scope>
</reference>
<proteinExistence type="predicted"/>
<sequence>MSLQPIEELPPKLQEIIKLFQSVQEPKAKYEQLRFYGKNLKPLDRECKTRKNKVEEGCVCQVWVRAYLDMGKNVLFEADSDSDSVLTKGLAALLVQGLILILFSNNGQNQNQNPIGSFGDYVIGPGLDLLLQHLAENDPNRYGTPPVRKEVIEALPTVTIKEPWQCSVCLDDFEIETEAREMPFCRHHLPVDDSKVDSERSRNSDDRRESEKTNSEGNISHEIRVEERDGEGRSGNGRRFSFPWPFNNLFSSSSGSQAGGSHPSSTVSSA</sequence>
<organism evidence="3 4">
    <name type="scientific">Dovyalis caffra</name>
    <dbReference type="NCBI Taxonomy" id="77055"/>
    <lineage>
        <taxon>Eukaryota</taxon>
        <taxon>Viridiplantae</taxon>
        <taxon>Streptophyta</taxon>
        <taxon>Embryophyta</taxon>
        <taxon>Tracheophyta</taxon>
        <taxon>Spermatophyta</taxon>
        <taxon>Magnoliopsida</taxon>
        <taxon>eudicotyledons</taxon>
        <taxon>Gunneridae</taxon>
        <taxon>Pentapetalae</taxon>
        <taxon>rosids</taxon>
        <taxon>fabids</taxon>
        <taxon>Malpighiales</taxon>
        <taxon>Salicaceae</taxon>
        <taxon>Flacourtieae</taxon>
        <taxon>Dovyalis</taxon>
    </lineage>
</organism>
<dbReference type="EMBL" id="CAWUPB010000994">
    <property type="protein sequence ID" value="CAK7335917.1"/>
    <property type="molecule type" value="Genomic_DNA"/>
</dbReference>
<comment type="caution">
    <text evidence="3">The sequence shown here is derived from an EMBL/GenBank/DDBJ whole genome shotgun (WGS) entry which is preliminary data.</text>
</comment>
<dbReference type="AlphaFoldDB" id="A0AAV1RI68"/>
<name>A0AAV1RI68_9ROSI</name>
<dbReference type="InterPro" id="IPR003808">
    <property type="entry name" value="Fe-S_metab-assoc_dom"/>
</dbReference>
<dbReference type="Proteomes" id="UP001314170">
    <property type="component" value="Unassembled WGS sequence"/>
</dbReference>
<evidence type="ECO:0000256" key="1">
    <source>
        <dbReference type="SAM" id="MobiDB-lite"/>
    </source>
</evidence>
<dbReference type="InterPro" id="IPR013083">
    <property type="entry name" value="Znf_RING/FYVE/PHD"/>
</dbReference>
<keyword evidence="4" id="KW-1185">Reference proteome</keyword>
<feature type="compositionally biased region" description="Basic and acidic residues" evidence="1">
    <location>
        <begin position="190"/>
        <end position="232"/>
    </location>
</feature>
<dbReference type="Pfam" id="PF02657">
    <property type="entry name" value="SufE"/>
    <property type="match status" value="1"/>
</dbReference>
<protein>
    <recommendedName>
        <fullName evidence="2">Fe-S metabolism associated domain-containing protein</fullName>
    </recommendedName>
</protein>
<accession>A0AAV1RI68</accession>
<dbReference type="GO" id="GO:0016226">
    <property type="term" value="P:iron-sulfur cluster assembly"/>
    <property type="evidence" value="ECO:0007669"/>
    <property type="project" value="TreeGrafter"/>
</dbReference>
<evidence type="ECO:0000313" key="4">
    <source>
        <dbReference type="Proteomes" id="UP001314170"/>
    </source>
</evidence>